<comment type="caution">
    <text evidence="7">The sequence shown here is derived from an EMBL/GenBank/DDBJ whole genome shotgun (WGS) entry which is preliminary data.</text>
</comment>
<dbReference type="GO" id="GO:0016773">
    <property type="term" value="F:phosphotransferase activity, alcohol group as acceptor"/>
    <property type="evidence" value="ECO:0007669"/>
    <property type="project" value="InterPro"/>
</dbReference>
<dbReference type="InterPro" id="IPR018483">
    <property type="entry name" value="Carb_kinase_FGGY_CS"/>
</dbReference>
<keyword evidence="2 4" id="KW-0808">Transferase</keyword>
<protein>
    <submittedName>
        <fullName evidence="7">Carbohydrate kinase</fullName>
    </submittedName>
</protein>
<dbReference type="GO" id="GO:0005975">
    <property type="term" value="P:carbohydrate metabolic process"/>
    <property type="evidence" value="ECO:0007669"/>
    <property type="project" value="InterPro"/>
</dbReference>
<dbReference type="Proteomes" id="UP000219182">
    <property type="component" value="Unassembled WGS sequence"/>
</dbReference>
<dbReference type="InterPro" id="IPR018485">
    <property type="entry name" value="FGGY_C"/>
</dbReference>
<dbReference type="PROSITE" id="PS00445">
    <property type="entry name" value="FGGY_KINASES_2"/>
    <property type="match status" value="1"/>
</dbReference>
<dbReference type="PIRSF" id="PIRSF000538">
    <property type="entry name" value="GlpK"/>
    <property type="match status" value="1"/>
</dbReference>
<organism evidence="7 8">
    <name type="scientific">Mesorhizobium sanjuanii</name>
    <dbReference type="NCBI Taxonomy" id="2037900"/>
    <lineage>
        <taxon>Bacteria</taxon>
        <taxon>Pseudomonadati</taxon>
        <taxon>Pseudomonadota</taxon>
        <taxon>Alphaproteobacteria</taxon>
        <taxon>Hyphomicrobiales</taxon>
        <taxon>Phyllobacteriaceae</taxon>
        <taxon>Mesorhizobium</taxon>
    </lineage>
</organism>
<dbReference type="Pfam" id="PF00370">
    <property type="entry name" value="FGGY_N"/>
    <property type="match status" value="1"/>
</dbReference>
<dbReference type="InterPro" id="IPR043129">
    <property type="entry name" value="ATPase_NBD"/>
</dbReference>
<dbReference type="Gene3D" id="3.30.420.40">
    <property type="match status" value="2"/>
</dbReference>
<dbReference type="PANTHER" id="PTHR43095:SF3">
    <property type="entry name" value="L-XYLULOSE_3-KETO-L-GULONATE KINASE"/>
    <property type="match status" value="1"/>
</dbReference>
<dbReference type="EMBL" id="NWQG01000020">
    <property type="protein sequence ID" value="PDQ22325.1"/>
    <property type="molecule type" value="Genomic_DNA"/>
</dbReference>
<proteinExistence type="inferred from homology"/>
<dbReference type="RefSeq" id="WP_097572129.1">
    <property type="nucleotide sequence ID" value="NZ_NWQG01000020.1"/>
</dbReference>
<dbReference type="Pfam" id="PF02782">
    <property type="entry name" value="FGGY_C"/>
    <property type="match status" value="1"/>
</dbReference>
<evidence type="ECO:0000256" key="2">
    <source>
        <dbReference type="ARBA" id="ARBA00022679"/>
    </source>
</evidence>
<feature type="domain" description="Carbohydrate kinase FGGY C-terminal" evidence="6">
    <location>
        <begin position="258"/>
        <end position="447"/>
    </location>
</feature>
<dbReference type="CDD" id="cd07802">
    <property type="entry name" value="ASKHA_NBD_FGGY_EcLyxK-like"/>
    <property type="match status" value="1"/>
</dbReference>
<keyword evidence="8" id="KW-1185">Reference proteome</keyword>
<gene>
    <name evidence="7" type="ORF">CN311_04165</name>
</gene>
<dbReference type="InterPro" id="IPR000577">
    <property type="entry name" value="Carb_kinase_FGGY"/>
</dbReference>
<name>A0A2A6FKR4_9HYPH</name>
<evidence type="ECO:0000256" key="3">
    <source>
        <dbReference type="ARBA" id="ARBA00022777"/>
    </source>
</evidence>
<dbReference type="SUPFAM" id="SSF53067">
    <property type="entry name" value="Actin-like ATPase domain"/>
    <property type="match status" value="2"/>
</dbReference>
<sequence>MSSLLGIDNGLTVTKAVIFDADGSQLAVARRRVPQSMPHARWVERDMAGLWQATAEAIGEAIALSGRPASDIKAVAATAHGDGVYLLDTERRPLGPGILSLDSRAGEIVDRWSQGPVFAEALAVTGQVPHASSPSSLLVWLREHDPERFNRIAHIFACKDWLRFCLTGTIGTDLTEASTSFTNMRTQSFAPEAMRIFGLEALFDALPPVAHPADIVGHVTAEAAALTGLAEGTPVACGLHDVTASALGMGGHEEGVVSIVAGTYSINEIVSTEPRVDRRWFCRNAIDRGRWNNMSISPASTANYDWFLDTLCRSEQDETERIGGSIHEMLATEIDAALGKPSTILFHPYLFGSPYGNAASASFLGLHGWHDRGDMLKAVLEGIVFNHRTHVEALRDGFAVREVRLTGGGSRNPAFAQMFADVLDVPVIVTSTDEAAAFGAALCAGAAVGLFASPQQGARAVSKVSREYLPDRARNAVFEHRFSLYCRIVESLKPLWPAIERLAGQGIGGPA</sequence>
<dbReference type="AlphaFoldDB" id="A0A2A6FKR4"/>
<dbReference type="GO" id="GO:0016301">
    <property type="term" value="F:kinase activity"/>
    <property type="evidence" value="ECO:0007669"/>
    <property type="project" value="UniProtKB-KW"/>
</dbReference>
<feature type="domain" description="Carbohydrate kinase FGGY N-terminal" evidence="5">
    <location>
        <begin position="4"/>
        <end position="248"/>
    </location>
</feature>
<accession>A0A2A6FKR4</accession>
<dbReference type="PANTHER" id="PTHR43095">
    <property type="entry name" value="SUGAR KINASE"/>
    <property type="match status" value="1"/>
</dbReference>
<evidence type="ECO:0000256" key="1">
    <source>
        <dbReference type="ARBA" id="ARBA00009156"/>
    </source>
</evidence>
<evidence type="ECO:0000259" key="5">
    <source>
        <dbReference type="Pfam" id="PF00370"/>
    </source>
</evidence>
<evidence type="ECO:0000313" key="8">
    <source>
        <dbReference type="Proteomes" id="UP000219182"/>
    </source>
</evidence>
<evidence type="ECO:0000313" key="7">
    <source>
        <dbReference type="EMBL" id="PDQ22325.1"/>
    </source>
</evidence>
<dbReference type="InterPro" id="IPR018484">
    <property type="entry name" value="FGGY_N"/>
</dbReference>
<dbReference type="InterPro" id="IPR050406">
    <property type="entry name" value="FGGY_Carb_Kinase"/>
</dbReference>
<reference evidence="7 8" key="1">
    <citation type="submission" date="2017-09" db="EMBL/GenBank/DDBJ databases">
        <title>Mesorhizobum sanjuanii sp. nov. isolated from nodules of Lotus tenuis in saline-alkaline lowlands of Flooding Pampa.</title>
        <authorList>
            <person name="Sannazzaro A.I."/>
            <person name="Torres Tejerizo G.A."/>
            <person name="Fontana F."/>
            <person name="Cumpa Velazquez L.M."/>
            <person name="Hansen L."/>
            <person name="Pistorio M."/>
            <person name="Estrella M.J."/>
        </authorList>
    </citation>
    <scope>NUCLEOTIDE SEQUENCE [LARGE SCALE GENOMIC DNA]</scope>
    <source>
        <strain evidence="7 8">BSA136</strain>
    </source>
</reference>
<keyword evidence="3 4" id="KW-0418">Kinase</keyword>
<evidence type="ECO:0000256" key="4">
    <source>
        <dbReference type="RuleBase" id="RU003733"/>
    </source>
</evidence>
<comment type="similarity">
    <text evidence="1 4">Belongs to the FGGY kinase family.</text>
</comment>
<evidence type="ECO:0000259" key="6">
    <source>
        <dbReference type="Pfam" id="PF02782"/>
    </source>
</evidence>